<keyword evidence="3" id="KW-1003">Cell membrane</keyword>
<keyword evidence="6" id="KW-0201">Cytochrome c-type biogenesis</keyword>
<accession>K9H570</accession>
<dbReference type="PRINTS" id="PR01410">
    <property type="entry name" value="CCBIOGENESIS"/>
</dbReference>
<dbReference type="GO" id="GO:0015232">
    <property type="term" value="F:heme transmembrane transporter activity"/>
    <property type="evidence" value="ECO:0007669"/>
    <property type="project" value="InterPro"/>
</dbReference>
<feature type="transmembrane region" description="Helical" evidence="10">
    <location>
        <begin position="491"/>
        <end position="518"/>
    </location>
</feature>
<evidence type="ECO:0000256" key="2">
    <source>
        <dbReference type="ARBA" id="ARBA00009186"/>
    </source>
</evidence>
<dbReference type="STRING" id="1238182.C882_3283"/>
<dbReference type="EMBL" id="ANHY01000004">
    <property type="protein sequence ID" value="EKV32219.1"/>
    <property type="molecule type" value="Genomic_DNA"/>
</dbReference>
<evidence type="ECO:0000313" key="13">
    <source>
        <dbReference type="EMBL" id="EKV32219.1"/>
    </source>
</evidence>
<evidence type="ECO:0000256" key="6">
    <source>
        <dbReference type="ARBA" id="ARBA00022748"/>
    </source>
</evidence>
<keyword evidence="5 10" id="KW-0812">Transmembrane</keyword>
<dbReference type="Pfam" id="PF01578">
    <property type="entry name" value="Cytochrom_C_asm"/>
    <property type="match status" value="1"/>
</dbReference>
<evidence type="ECO:0000256" key="10">
    <source>
        <dbReference type="SAM" id="Phobius"/>
    </source>
</evidence>
<feature type="transmembrane region" description="Helical" evidence="10">
    <location>
        <begin position="207"/>
        <end position="229"/>
    </location>
</feature>
<evidence type="ECO:0000256" key="4">
    <source>
        <dbReference type="ARBA" id="ARBA00022519"/>
    </source>
</evidence>
<feature type="transmembrane region" description="Helical" evidence="10">
    <location>
        <begin position="96"/>
        <end position="114"/>
    </location>
</feature>
<dbReference type="Pfam" id="PF16327">
    <property type="entry name" value="CcmF_C"/>
    <property type="match status" value="1"/>
</dbReference>
<dbReference type="PRINTS" id="PR01411">
    <property type="entry name" value="CCMFBIOGNSIS"/>
</dbReference>
<proteinExistence type="inferred from homology"/>
<name>K9H570_9PROT</name>
<evidence type="ECO:0000259" key="11">
    <source>
        <dbReference type="Pfam" id="PF01578"/>
    </source>
</evidence>
<feature type="domain" description="Cytochrome c assembly protein" evidence="11">
    <location>
        <begin position="89"/>
        <end position="295"/>
    </location>
</feature>
<feature type="transmembrane region" description="Helical" evidence="10">
    <location>
        <begin position="624"/>
        <end position="642"/>
    </location>
</feature>
<dbReference type="AlphaFoldDB" id="K9H570"/>
<comment type="function">
    <text evidence="9">Required for the biogenesis of c-type cytochromes. Possible subunit of a heme lyase.</text>
</comment>
<dbReference type="InterPro" id="IPR003567">
    <property type="entry name" value="Cyt_c_biogenesis"/>
</dbReference>
<comment type="subcellular location">
    <subcellularLocation>
        <location evidence="1">Cell inner membrane</location>
        <topology evidence="1">Multi-pass membrane protein</topology>
    </subcellularLocation>
</comment>
<dbReference type="PANTHER" id="PTHR43653:SF1">
    <property type="entry name" value="CYTOCHROME C-TYPE BIOGENESIS PROTEIN CCMF"/>
    <property type="match status" value="1"/>
</dbReference>
<feature type="transmembrane region" description="Helical" evidence="10">
    <location>
        <begin position="311"/>
        <end position="331"/>
    </location>
</feature>
<feature type="transmembrane region" description="Helical" evidence="10">
    <location>
        <begin position="126"/>
        <end position="144"/>
    </location>
</feature>
<feature type="transmembrane region" description="Helical" evidence="10">
    <location>
        <begin position="394"/>
        <end position="413"/>
    </location>
</feature>
<evidence type="ECO:0000313" key="14">
    <source>
        <dbReference type="Proteomes" id="UP000009881"/>
    </source>
</evidence>
<feature type="transmembrane region" description="Helical" evidence="10">
    <location>
        <begin position="425"/>
        <end position="444"/>
    </location>
</feature>
<dbReference type="InterPro" id="IPR003568">
    <property type="entry name" value="Cyt_c_biogenesis_CcmF"/>
</dbReference>
<evidence type="ECO:0000256" key="7">
    <source>
        <dbReference type="ARBA" id="ARBA00022989"/>
    </source>
</evidence>
<comment type="caution">
    <text evidence="13">The sequence shown here is derived from an EMBL/GenBank/DDBJ whole genome shotgun (WGS) entry which is preliminary data.</text>
</comment>
<gene>
    <name evidence="13" type="ORF">C882_3283</name>
</gene>
<evidence type="ECO:0000256" key="8">
    <source>
        <dbReference type="ARBA" id="ARBA00023136"/>
    </source>
</evidence>
<dbReference type="Proteomes" id="UP000009881">
    <property type="component" value="Unassembled WGS sequence"/>
</dbReference>
<feature type="transmembrane region" description="Helical" evidence="10">
    <location>
        <begin position="38"/>
        <end position="62"/>
    </location>
</feature>
<comment type="similarity">
    <text evidence="2">Belongs to the CcmF/CycK/Ccl1/NrfE/CcsA family.</text>
</comment>
<protein>
    <submittedName>
        <fullName evidence="13">Cytochrome c heme lyase subunit CcmF</fullName>
    </submittedName>
</protein>
<organism evidence="13 14">
    <name type="scientific">Caenispirillum salinarum AK4</name>
    <dbReference type="NCBI Taxonomy" id="1238182"/>
    <lineage>
        <taxon>Bacteria</taxon>
        <taxon>Pseudomonadati</taxon>
        <taxon>Pseudomonadota</taxon>
        <taxon>Alphaproteobacteria</taxon>
        <taxon>Rhodospirillales</taxon>
        <taxon>Novispirillaceae</taxon>
        <taxon>Caenispirillum</taxon>
    </lineage>
</organism>
<dbReference type="PANTHER" id="PTHR43653">
    <property type="entry name" value="CYTOCHROME C ASSEMBLY PROTEIN-RELATED"/>
    <property type="match status" value="1"/>
</dbReference>
<dbReference type="NCBIfam" id="NF007691">
    <property type="entry name" value="PRK10369.1"/>
    <property type="match status" value="1"/>
</dbReference>
<evidence type="ECO:0000256" key="9">
    <source>
        <dbReference type="ARBA" id="ARBA00037230"/>
    </source>
</evidence>
<sequence>MIAELGHYALVLAFMVSLVQSSVPLIGAQRGDAVMMDLARPASIAMFLLVGTSFGALTYSYVVSDFSVINVAQNSHTDKPMLYKISGVWGNHEGSLLLWITILVTYSVAVAFFGRNLPPALRARTLAVQGMITGGFLLFILLTSNPFLRLDPAPIDGNGLNPLLQDPGLAFHPPMLYLGYVGFSMAFSFAVAALIEGKVDAAWARWVRPWTLLAWTFLTLGIALGSWWAYYELGWGGWWYWDPVENASFMPWLAGTALLHSAVVVEKRDALKSWTILLAILTFGLSLLGTFLVRSGIITSVHAFASDPTRGMFILLLMGVSLGGALLLYALRAPDLKGGGLFAPISREGSLLLNNLLMATATATVLLGTLYPVFADALNLGKVTVGPPFFNAVFVPLMIPLVIAMGFGPMLSWKRGDLAGALSRLKAAAGAALLAFGLAWVLAGGALDDVLAAFGFGLAVWLLVATLVELAERVKLFKAPLAESGRRFARLPRAAFGMTLAHLGMAFIVAGVTAASAYKQESVQVMVAGQTITVAGYEFTFQGAERVEGPNYSAVKGHFGVTKDGEPIAQLDPEKREYTSPPMPTTEAAIHTNGWADLYAVVGDPNEDGPGFVTRIYFEPLVPFLWYGSGLMALGGFVSLTDRRHRVGAPTRRKVAAATAGAKPASA</sequence>
<dbReference type="GO" id="GO:0016829">
    <property type="term" value="F:lyase activity"/>
    <property type="evidence" value="ECO:0007669"/>
    <property type="project" value="UniProtKB-KW"/>
</dbReference>
<evidence type="ECO:0000256" key="1">
    <source>
        <dbReference type="ARBA" id="ARBA00004429"/>
    </source>
</evidence>
<evidence type="ECO:0000259" key="12">
    <source>
        <dbReference type="Pfam" id="PF16327"/>
    </source>
</evidence>
<dbReference type="RefSeq" id="WP_009539480.1">
    <property type="nucleotide sequence ID" value="NZ_ANHY01000004.1"/>
</dbReference>
<evidence type="ECO:0000256" key="5">
    <source>
        <dbReference type="ARBA" id="ARBA00022692"/>
    </source>
</evidence>
<feature type="transmembrane region" description="Helical" evidence="10">
    <location>
        <begin position="249"/>
        <end position="265"/>
    </location>
</feature>
<feature type="transmembrane region" description="Helical" evidence="10">
    <location>
        <begin position="6"/>
        <end position="26"/>
    </location>
</feature>
<keyword evidence="4" id="KW-0997">Cell inner membrane</keyword>
<keyword evidence="14" id="KW-1185">Reference proteome</keyword>
<reference evidence="13 14" key="1">
    <citation type="journal article" date="2013" name="Genome Announc.">
        <title>Draft Genome Sequence of an Alphaproteobacterium, Caenispirillum salinarum AK4(T), Isolated from a Solar Saltern.</title>
        <authorList>
            <person name="Khatri I."/>
            <person name="Singh A."/>
            <person name="Korpole S."/>
            <person name="Pinnaka A.K."/>
            <person name="Subramanian S."/>
        </authorList>
    </citation>
    <scope>NUCLEOTIDE SEQUENCE [LARGE SCALE GENOMIC DNA]</scope>
    <source>
        <strain evidence="13 14">AK4</strain>
    </source>
</reference>
<dbReference type="GO" id="GO:0005886">
    <property type="term" value="C:plasma membrane"/>
    <property type="evidence" value="ECO:0007669"/>
    <property type="project" value="UniProtKB-SubCell"/>
</dbReference>
<dbReference type="NCBIfam" id="TIGR00353">
    <property type="entry name" value="nrfE"/>
    <property type="match status" value="1"/>
</dbReference>
<feature type="transmembrane region" description="Helical" evidence="10">
    <location>
        <begin position="277"/>
        <end position="305"/>
    </location>
</feature>
<feature type="transmembrane region" description="Helical" evidence="10">
    <location>
        <begin position="175"/>
        <end position="195"/>
    </location>
</feature>
<evidence type="ECO:0000256" key="3">
    <source>
        <dbReference type="ARBA" id="ARBA00022475"/>
    </source>
</evidence>
<dbReference type="GO" id="GO:0020037">
    <property type="term" value="F:heme binding"/>
    <property type="evidence" value="ECO:0007669"/>
    <property type="project" value="InterPro"/>
</dbReference>
<dbReference type="InterPro" id="IPR002541">
    <property type="entry name" value="Cyt_c_assembly"/>
</dbReference>
<keyword evidence="8 10" id="KW-0472">Membrane</keyword>
<feature type="transmembrane region" description="Helical" evidence="10">
    <location>
        <begin position="352"/>
        <end position="374"/>
    </location>
</feature>
<dbReference type="GO" id="GO:0017004">
    <property type="term" value="P:cytochrome complex assembly"/>
    <property type="evidence" value="ECO:0007669"/>
    <property type="project" value="UniProtKB-KW"/>
</dbReference>
<dbReference type="eggNOG" id="COG1138">
    <property type="taxonomic scope" value="Bacteria"/>
</dbReference>
<feature type="domain" description="Cytochrome c-type biogenesis protein CcmF C-terminal" evidence="12">
    <location>
        <begin position="315"/>
        <end position="643"/>
    </location>
</feature>
<keyword evidence="13" id="KW-0456">Lyase</keyword>
<feature type="transmembrane region" description="Helical" evidence="10">
    <location>
        <begin position="450"/>
        <end position="470"/>
    </location>
</feature>
<dbReference type="OrthoDB" id="9761451at2"/>
<keyword evidence="7 10" id="KW-1133">Transmembrane helix</keyword>
<dbReference type="PATRIC" id="fig|1238182.3.peg.1031"/>
<dbReference type="InterPro" id="IPR032523">
    <property type="entry name" value="CcmF_C"/>
</dbReference>